<dbReference type="PANTHER" id="PTHR19328:SF75">
    <property type="entry name" value="ALDOSE SUGAR DEHYDROGENASE YLII"/>
    <property type="match status" value="1"/>
</dbReference>
<feature type="region of interest" description="Disordered" evidence="1">
    <location>
        <begin position="329"/>
        <end position="366"/>
    </location>
</feature>
<dbReference type="Pfam" id="PF13385">
    <property type="entry name" value="Laminin_G_3"/>
    <property type="match status" value="3"/>
</dbReference>
<proteinExistence type="predicted"/>
<dbReference type="Gene3D" id="2.120.10.30">
    <property type="entry name" value="TolB, C-terminal domain"/>
    <property type="match status" value="1"/>
</dbReference>
<comment type="caution">
    <text evidence="3">The sequence shown here is derived from an EMBL/GenBank/DDBJ whole genome shotgun (WGS) entry which is preliminary data.</text>
</comment>
<dbReference type="InterPro" id="IPR012938">
    <property type="entry name" value="Glc/Sorbosone_DH"/>
</dbReference>
<feature type="region of interest" description="Disordered" evidence="1">
    <location>
        <begin position="613"/>
        <end position="634"/>
    </location>
</feature>
<dbReference type="PANTHER" id="PTHR19328">
    <property type="entry name" value="HEDGEHOG-INTERACTING PROTEIN"/>
    <property type="match status" value="1"/>
</dbReference>
<dbReference type="Gene3D" id="2.60.120.200">
    <property type="match status" value="3"/>
</dbReference>
<sequence>MSPRPSKNPAKARFLRAFLFAPALIHPVSAELIHRWSLDEPAGDVVSGTPLTDTVSGAIATVVGAYQTPARFTGTSLRLPGTSNGNHSLGFLSAYIDLPNGIISSHANLSVEIWATPHSVTGYDRLFDFGRTNLTHGPSAEPGELVPINGQGQTPGSTNSDDSIYYSFSIGDDANGQRLDAVINDDDSNPNLYYDASQVTTLGTEYYYVLTFEDGVGTYGASGGRVTWYRDATVVHTADVAFRLQDLEDVNNWLGRSQWTDDWNADASYDEIRIYDHVLSTAEISGHLTAGPDSLVDPDTDDDGLVDLFEDQYFGNHDGTASESELALYSGEDDPDNDGFSNLQEQQIGTDPTDPTSPPPAPTPDHLWTFTHQANSAAESGISFTDEMGSSWEITLRGNGGQLDGRQVILPGSTTGNQPESAISAYLDLSNGVVSASPSVTFEAWATPVSSKTWQRLFDFGRCVQSHGTGAAEGEILDDNAAPGLTGAWDNLSLTFNNNNDFNTQQLEGEYDDLGPVYTTSTATTLAGQEYHYALVVEDGVGELGSSGCRVTWYRDGVLQNSDDFAFRLVDMEDVNNWIGRSMYTGDSNSNLALNELRIYRRALSQQEIQSSLLIGPDPSSGPEEPPTPAPVPVRRWNFNTAAGNAPEGTLFLDEATGEPAVVHGQGGLLTGSELLIGDDGSGNRDTTNGTQTASNISSYLELPNGFLQSFTNLTLEAWITPRSSGTWQRVWDFGNCSVTSGPGAEEGEIVDTTTAPAGFNANDNLFLSLNNNGTLGSHRLGGKLDGGTETQSDTDLSSITNTGEEYHFIMTVTDGAGTYASSGCQVKWFRDGVLYGSIDLAFHLQDMEDVNNWIGRSNWSADQNSHLSINELRVYDRAVSLAEIKASLEAGADTSYDPPVALDDSSTLHPGQKVRIPVTANDSGSPDSTTLTILTAPAHGTAEVHADGTILYTHDGSEFPSDVLTYTVANLGGTSNVATVHISLTTSLRIANPEWSMPSSPPSTAWDLVDALPGLTFNEPLCLTSLPGDARQLYVCERMAKIQRVDDVSSLSPAKNLFLDLQQVVANAPIGTEPETIEGGGNAEHGLLGLAFHPNYANNRTFFVAYTIRKNGGSYYQRIARFEADPDDPTVADPNSQVVLIEQLDEGANHNGGDLHFGPDGYLYYAAGDEENAPRGQLNSQKIDGDFFSGIFRLDVDLEAEDNTEADGTGSDDDSLPPNAHDAVILHNGHAAYEVPIDNPFVSTNLGGDWDGTYNGSPVTGTVRTEFWATGLRHVWRMSFDSATGDLWAGDVGQVTYEEIDKIERGVNYGWAYREGAHDFNGSLGTAPTDWTSTDPIYEYVHTAIEGGDANFKGNSVCGGSVYRGSRFPDLYGTYIFCDSTSGHVWQMDTTTGSTSRIAGLAGAYGVFSSMGVDPSNQDILFCAYLTGKIMRLTSGSDLTAGFPQTLSETGLFADLSDLSPAPGMLPVEPNLRFWSDYAEKTRWFGIPDGTSQMTWQEEGPWTYPSGMVWVKHFDLALTRDDPSTHKRIETRVLVKTDDGVYGVSYRWNDDSSEAYLVEDAGAEFDLEIDDHGTPHTQHWTIPGRTSCLTCHDGRPLSFYTRQLNHTFTMAGMTGNQLDLLSAGGYFSNTPYDSTTLAFHVRPDETQYPLEQRVRSYLDVNCAYCHHQGGSVSGFWDGREQLSLEETGIINVPPVQNIGSSLNKYIVPGDALHSVILQRAAATNGFTRMPPLASAEIDPEGIALLTEWIQSGLPEDRLYDDWAQMNGVSGPRDADDDGDGRSNHDEFLLGSGPLSGVQSTPLVWESGQLRFTRQPFRIYDIETSSDLSSWLSWDASENVYSYGSEPELEEIPAPTGDTAHQYFRLRVSEP</sequence>
<dbReference type="RefSeq" id="WP_184019352.1">
    <property type="nucleotide sequence ID" value="NZ_JACHFD010000012.1"/>
</dbReference>
<dbReference type="Gene3D" id="2.60.40.2810">
    <property type="match status" value="1"/>
</dbReference>
<feature type="domain" description="Glucose/Sorbosone dehydrogenase" evidence="2">
    <location>
        <begin position="1021"/>
        <end position="1185"/>
    </location>
</feature>
<evidence type="ECO:0000256" key="1">
    <source>
        <dbReference type="SAM" id="MobiDB-lite"/>
    </source>
</evidence>
<dbReference type="InterPro" id="IPR013320">
    <property type="entry name" value="ConA-like_dom_sf"/>
</dbReference>
<gene>
    <name evidence="3" type="ORF">HNR46_002614</name>
</gene>
<accession>A0A840VEW1</accession>
<feature type="compositionally biased region" description="Polar residues" evidence="1">
    <location>
        <begin position="339"/>
        <end position="349"/>
    </location>
</feature>
<dbReference type="SUPFAM" id="SSF50952">
    <property type="entry name" value="Soluble quinoprotein glucose dehydrogenase"/>
    <property type="match status" value="1"/>
</dbReference>
<dbReference type="InterPro" id="IPR011041">
    <property type="entry name" value="Quinoprot_gluc/sorb_DH_b-prop"/>
</dbReference>
<reference evidence="3 4" key="1">
    <citation type="submission" date="2020-08" db="EMBL/GenBank/DDBJ databases">
        <title>Genomic Encyclopedia of Type Strains, Phase IV (KMG-IV): sequencing the most valuable type-strain genomes for metagenomic binning, comparative biology and taxonomic classification.</title>
        <authorList>
            <person name="Goeker M."/>
        </authorList>
    </citation>
    <scope>NUCLEOTIDE SEQUENCE [LARGE SCALE GENOMIC DNA]</scope>
    <source>
        <strain evidence="3 4">YC6886</strain>
    </source>
</reference>
<evidence type="ECO:0000313" key="3">
    <source>
        <dbReference type="EMBL" id="MBB5352369.1"/>
    </source>
</evidence>
<dbReference type="InterPro" id="IPR011042">
    <property type="entry name" value="6-blade_b-propeller_TolB-like"/>
</dbReference>
<feature type="region of interest" description="Disordered" evidence="1">
    <location>
        <begin position="1766"/>
        <end position="1794"/>
    </location>
</feature>
<name>A0A840VEW1_9BACT</name>
<dbReference type="EMBL" id="JACHFD010000012">
    <property type="protein sequence ID" value="MBB5352369.1"/>
    <property type="molecule type" value="Genomic_DNA"/>
</dbReference>
<organism evidence="3 4">
    <name type="scientific">Haloferula luteola</name>
    <dbReference type="NCBI Taxonomy" id="595692"/>
    <lineage>
        <taxon>Bacteria</taxon>
        <taxon>Pseudomonadati</taxon>
        <taxon>Verrucomicrobiota</taxon>
        <taxon>Verrucomicrobiia</taxon>
        <taxon>Verrucomicrobiales</taxon>
        <taxon>Verrucomicrobiaceae</taxon>
        <taxon>Haloferula</taxon>
    </lineage>
</organism>
<evidence type="ECO:0000259" key="2">
    <source>
        <dbReference type="Pfam" id="PF07995"/>
    </source>
</evidence>
<protein>
    <submittedName>
        <fullName evidence="3">Putative repeat protein (TIGR03806 family)</fullName>
    </submittedName>
</protein>
<keyword evidence="4" id="KW-1185">Reference proteome</keyword>
<dbReference type="Pfam" id="PF17963">
    <property type="entry name" value="Big_9"/>
    <property type="match status" value="1"/>
</dbReference>
<feature type="domain" description="Glucose/Sorbosone dehydrogenase" evidence="2">
    <location>
        <begin position="1259"/>
        <end position="1392"/>
    </location>
</feature>
<dbReference type="Proteomes" id="UP000557717">
    <property type="component" value="Unassembled WGS sequence"/>
</dbReference>
<dbReference type="SUPFAM" id="SSF49899">
    <property type="entry name" value="Concanavalin A-like lectins/glucanases"/>
    <property type="match status" value="3"/>
</dbReference>
<evidence type="ECO:0000313" key="4">
    <source>
        <dbReference type="Proteomes" id="UP000557717"/>
    </source>
</evidence>
<dbReference type="Pfam" id="PF07995">
    <property type="entry name" value="GSDH"/>
    <property type="match status" value="2"/>
</dbReference>